<evidence type="ECO:0000256" key="4">
    <source>
        <dbReference type="ARBA" id="ARBA00022989"/>
    </source>
</evidence>
<evidence type="ECO:0000256" key="3">
    <source>
        <dbReference type="ARBA" id="ARBA00022692"/>
    </source>
</evidence>
<feature type="transmembrane region" description="Helical" evidence="6">
    <location>
        <begin position="91"/>
        <end position="112"/>
    </location>
</feature>
<gene>
    <name evidence="8" type="ORF">SAMN04488085_109103</name>
</gene>
<evidence type="ECO:0000256" key="2">
    <source>
        <dbReference type="ARBA" id="ARBA00022448"/>
    </source>
</evidence>
<dbReference type="GO" id="GO:0022857">
    <property type="term" value="F:transmembrane transporter activity"/>
    <property type="evidence" value="ECO:0007669"/>
    <property type="project" value="InterPro"/>
</dbReference>
<evidence type="ECO:0000256" key="6">
    <source>
        <dbReference type="SAM" id="Phobius"/>
    </source>
</evidence>
<feature type="transmembrane region" description="Helical" evidence="6">
    <location>
        <begin position="218"/>
        <end position="238"/>
    </location>
</feature>
<feature type="transmembrane region" description="Helical" evidence="6">
    <location>
        <begin position="124"/>
        <end position="145"/>
    </location>
</feature>
<evidence type="ECO:0000313" key="9">
    <source>
        <dbReference type="Proteomes" id="UP000199152"/>
    </source>
</evidence>
<dbReference type="Pfam" id="PF07690">
    <property type="entry name" value="MFS_1"/>
    <property type="match status" value="1"/>
</dbReference>
<dbReference type="STRING" id="504800.SAMN04488085_109103"/>
<sequence length="446" mass="45509">MVPLCAGAVLNPVNSTMIATALAPIGREFAVGAGATAWLVSVMYVASAVGQPVAGRLADQFGPRRVFLAGGLLVAVAGLIGALAPTFGWLVAARVVVGLGTGAAYPAAVAMVREQADRLGVPTPARALGLLNTASLVTLTVGPPLGGVLVDTVGWRAVFAINAPLGLLVTALGLRYLPRSRPRARTLPAWRVLDLPGVALFGGAVVLLMLVLTTLPAPPWPVVLGLAGCLLALVLTELRSRSPFLDVRMLAGNPPLVVTYLRVVLTFLVVYGVLFGVTPWLQEGRGLSASAAGFVLLGMSAVGTVASLFAVRGPRPFWPLFVPALGLLAGSLSLTVLDAGTPVAVLACVAAVFGLPNGMGQVANQVMVYRAAPAEQVGAATGLSRTAQYTGAMIATSLTGLAYAHGVDDAGLHVLGWAFTAVGAVLVTVTLADRSLRRPLDPGAPR</sequence>
<name>A0A1I4GRA2_9ACTN</name>
<dbReference type="Gene3D" id="1.20.1250.20">
    <property type="entry name" value="MFS general substrate transporter like domains"/>
    <property type="match status" value="1"/>
</dbReference>
<evidence type="ECO:0000313" key="8">
    <source>
        <dbReference type="EMBL" id="SFL31646.1"/>
    </source>
</evidence>
<feature type="transmembrane region" description="Helical" evidence="6">
    <location>
        <begin position="410"/>
        <end position="432"/>
    </location>
</feature>
<dbReference type="PANTHER" id="PTHR42718">
    <property type="entry name" value="MAJOR FACILITATOR SUPERFAMILY MULTIDRUG TRANSPORTER MFSC"/>
    <property type="match status" value="1"/>
</dbReference>
<organism evidence="8 9">
    <name type="scientific">Geodermatophilus ruber</name>
    <dbReference type="NCBI Taxonomy" id="504800"/>
    <lineage>
        <taxon>Bacteria</taxon>
        <taxon>Bacillati</taxon>
        <taxon>Actinomycetota</taxon>
        <taxon>Actinomycetes</taxon>
        <taxon>Geodermatophilales</taxon>
        <taxon>Geodermatophilaceae</taxon>
        <taxon>Geodermatophilus</taxon>
    </lineage>
</organism>
<dbReference type="Proteomes" id="UP000199152">
    <property type="component" value="Unassembled WGS sequence"/>
</dbReference>
<proteinExistence type="predicted"/>
<feature type="transmembrane region" description="Helical" evidence="6">
    <location>
        <begin position="287"/>
        <end position="310"/>
    </location>
</feature>
<evidence type="ECO:0000256" key="5">
    <source>
        <dbReference type="ARBA" id="ARBA00023136"/>
    </source>
</evidence>
<dbReference type="InterPro" id="IPR036259">
    <property type="entry name" value="MFS_trans_sf"/>
</dbReference>
<feature type="transmembrane region" description="Helical" evidence="6">
    <location>
        <begin position="66"/>
        <end position="85"/>
    </location>
</feature>
<dbReference type="PROSITE" id="PS50850">
    <property type="entry name" value="MFS"/>
    <property type="match status" value="1"/>
</dbReference>
<dbReference type="PANTHER" id="PTHR42718:SF9">
    <property type="entry name" value="MAJOR FACILITATOR SUPERFAMILY MULTIDRUG TRANSPORTER MFSC"/>
    <property type="match status" value="1"/>
</dbReference>
<dbReference type="SUPFAM" id="SSF103473">
    <property type="entry name" value="MFS general substrate transporter"/>
    <property type="match status" value="1"/>
</dbReference>
<feature type="transmembrane region" description="Helical" evidence="6">
    <location>
        <begin position="157"/>
        <end position="177"/>
    </location>
</feature>
<dbReference type="AlphaFoldDB" id="A0A1I4GRA2"/>
<keyword evidence="2" id="KW-0813">Transport</keyword>
<dbReference type="InParanoid" id="A0A1I4GRA2"/>
<keyword evidence="3 6" id="KW-0812">Transmembrane</keyword>
<feature type="transmembrane region" description="Helical" evidence="6">
    <location>
        <begin position="189"/>
        <end position="212"/>
    </location>
</feature>
<feature type="transmembrane region" description="Helical" evidence="6">
    <location>
        <begin position="31"/>
        <end position="54"/>
    </location>
</feature>
<dbReference type="EMBL" id="FOSW01000009">
    <property type="protein sequence ID" value="SFL31646.1"/>
    <property type="molecule type" value="Genomic_DNA"/>
</dbReference>
<evidence type="ECO:0000259" key="7">
    <source>
        <dbReference type="PROSITE" id="PS50850"/>
    </source>
</evidence>
<comment type="subcellular location">
    <subcellularLocation>
        <location evidence="1">Cell membrane</location>
        <topology evidence="1">Multi-pass membrane protein</topology>
    </subcellularLocation>
</comment>
<protein>
    <submittedName>
        <fullName evidence="8">Major Facilitator Superfamily protein</fullName>
    </submittedName>
</protein>
<feature type="domain" description="Major facilitator superfamily (MFS) profile" evidence="7">
    <location>
        <begin position="1"/>
        <end position="435"/>
    </location>
</feature>
<reference evidence="8 9" key="1">
    <citation type="submission" date="2016-10" db="EMBL/GenBank/DDBJ databases">
        <authorList>
            <person name="de Groot N.N."/>
        </authorList>
    </citation>
    <scope>NUCLEOTIDE SEQUENCE [LARGE SCALE GENOMIC DNA]</scope>
    <source>
        <strain evidence="8 9">DSM 45317</strain>
    </source>
</reference>
<accession>A0A1I4GRA2</accession>
<feature type="transmembrane region" description="Helical" evidence="6">
    <location>
        <begin position="317"/>
        <end position="337"/>
    </location>
</feature>
<dbReference type="GO" id="GO:0005886">
    <property type="term" value="C:plasma membrane"/>
    <property type="evidence" value="ECO:0007669"/>
    <property type="project" value="UniProtKB-SubCell"/>
</dbReference>
<keyword evidence="9" id="KW-1185">Reference proteome</keyword>
<keyword evidence="5 6" id="KW-0472">Membrane</keyword>
<keyword evidence="4 6" id="KW-1133">Transmembrane helix</keyword>
<dbReference type="InterPro" id="IPR020846">
    <property type="entry name" value="MFS_dom"/>
</dbReference>
<evidence type="ECO:0000256" key="1">
    <source>
        <dbReference type="ARBA" id="ARBA00004651"/>
    </source>
</evidence>
<dbReference type="InterPro" id="IPR011701">
    <property type="entry name" value="MFS"/>
</dbReference>
<feature type="transmembrane region" description="Helical" evidence="6">
    <location>
        <begin position="259"/>
        <end position="281"/>
    </location>
</feature>
<feature type="transmembrane region" description="Helical" evidence="6">
    <location>
        <begin position="343"/>
        <end position="360"/>
    </location>
</feature>